<dbReference type="SUPFAM" id="SSF51445">
    <property type="entry name" value="(Trans)glycosidases"/>
    <property type="match status" value="1"/>
</dbReference>
<reference evidence="19" key="2">
    <citation type="journal article" date="2023" name="IMA Fungus">
        <title>Comparative genomic study of the Penicillium genus elucidates a diverse pangenome and 15 lateral gene transfer events.</title>
        <authorList>
            <person name="Petersen C."/>
            <person name="Sorensen T."/>
            <person name="Nielsen M.R."/>
            <person name="Sondergaard T.E."/>
            <person name="Sorensen J.L."/>
            <person name="Fitzpatrick D.A."/>
            <person name="Frisvad J.C."/>
            <person name="Nielsen K.L."/>
        </authorList>
    </citation>
    <scope>NUCLEOTIDE SEQUENCE</scope>
    <source>
        <strain evidence="19">IBT 30728</strain>
    </source>
</reference>
<comment type="caution">
    <text evidence="19">The sequence shown here is derived from an EMBL/GenBank/DDBJ whole genome shotgun (WGS) entry which is preliminary data.</text>
</comment>
<dbReference type="Gene3D" id="3.20.20.80">
    <property type="entry name" value="Glycosidases"/>
    <property type="match status" value="1"/>
</dbReference>
<dbReference type="InterPro" id="IPR050386">
    <property type="entry name" value="Glycosyl_hydrolase_5"/>
</dbReference>
<dbReference type="EC" id="3.2.1.58" evidence="13"/>
<evidence type="ECO:0000256" key="13">
    <source>
        <dbReference type="ARBA" id="ARBA00038929"/>
    </source>
</evidence>
<keyword evidence="20" id="KW-1185">Reference proteome</keyword>
<dbReference type="Pfam" id="PF00150">
    <property type="entry name" value="Cellulase"/>
    <property type="match status" value="1"/>
</dbReference>
<evidence type="ECO:0000256" key="10">
    <source>
        <dbReference type="ARBA" id="ARBA00023316"/>
    </source>
</evidence>
<keyword evidence="7 16" id="KW-0378">Hydrolase</keyword>
<dbReference type="GO" id="GO:0004338">
    <property type="term" value="F:glucan exo-1,3-beta-glucosidase activity"/>
    <property type="evidence" value="ECO:0007669"/>
    <property type="project" value="UniProtKB-EC"/>
</dbReference>
<comment type="function">
    <text evidence="12">Beta-glucanases participate in the metabolism of beta-glucan, the main structural component of the cell wall. It could also function biosynthetically as a transglycosylase.</text>
</comment>
<evidence type="ECO:0000256" key="2">
    <source>
        <dbReference type="ARBA" id="ARBA00004613"/>
    </source>
</evidence>
<keyword evidence="10" id="KW-0961">Cell wall biogenesis/degradation</keyword>
<evidence type="ECO:0000256" key="14">
    <source>
        <dbReference type="ARBA" id="ARBA00041261"/>
    </source>
</evidence>
<keyword evidence="5" id="KW-0964">Secreted</keyword>
<dbReference type="Proteomes" id="UP001148312">
    <property type="component" value="Unassembled WGS sequence"/>
</dbReference>
<feature type="signal peptide" evidence="17">
    <location>
        <begin position="1"/>
        <end position="19"/>
    </location>
</feature>
<evidence type="ECO:0000256" key="1">
    <source>
        <dbReference type="ARBA" id="ARBA00001936"/>
    </source>
</evidence>
<evidence type="ECO:0000256" key="17">
    <source>
        <dbReference type="SAM" id="SignalP"/>
    </source>
</evidence>
<keyword evidence="9 16" id="KW-0326">Glycosidase</keyword>
<evidence type="ECO:0000256" key="6">
    <source>
        <dbReference type="ARBA" id="ARBA00022729"/>
    </source>
</evidence>
<comment type="similarity">
    <text evidence="3 16">Belongs to the glycosyl hydrolase 5 (cellulase A) family.</text>
</comment>
<keyword evidence="6 17" id="KW-0732">Signal</keyword>
<evidence type="ECO:0000313" key="19">
    <source>
        <dbReference type="EMBL" id="KAJ5489675.1"/>
    </source>
</evidence>
<dbReference type="GO" id="GO:0009251">
    <property type="term" value="P:glucan catabolic process"/>
    <property type="evidence" value="ECO:0007669"/>
    <property type="project" value="TreeGrafter"/>
</dbReference>
<evidence type="ECO:0000256" key="16">
    <source>
        <dbReference type="RuleBase" id="RU361153"/>
    </source>
</evidence>
<comment type="subcellular location">
    <subcellularLocation>
        <location evidence="2">Secreted</location>
    </subcellularLocation>
</comment>
<dbReference type="EMBL" id="JAPWDQ010000004">
    <property type="protein sequence ID" value="KAJ5489675.1"/>
    <property type="molecule type" value="Genomic_DNA"/>
</dbReference>
<feature type="domain" description="Glycoside hydrolase family 5" evidence="18">
    <location>
        <begin position="103"/>
        <end position="342"/>
    </location>
</feature>
<keyword evidence="8" id="KW-0464">Manganese</keyword>
<dbReference type="AlphaFoldDB" id="A0A9W9XE19"/>
<evidence type="ECO:0000256" key="9">
    <source>
        <dbReference type="ARBA" id="ARBA00023295"/>
    </source>
</evidence>
<evidence type="ECO:0000256" key="3">
    <source>
        <dbReference type="ARBA" id="ARBA00005641"/>
    </source>
</evidence>
<dbReference type="GO" id="GO:0009986">
    <property type="term" value="C:cell surface"/>
    <property type="evidence" value="ECO:0007669"/>
    <property type="project" value="TreeGrafter"/>
</dbReference>
<feature type="chain" id="PRO_5040996041" description="glucan 1,3-beta-glucosidase" evidence="17">
    <location>
        <begin position="20"/>
        <end position="411"/>
    </location>
</feature>
<dbReference type="InterPro" id="IPR017853">
    <property type="entry name" value="GH"/>
</dbReference>
<dbReference type="PANTHER" id="PTHR31297:SF1">
    <property type="entry name" value="GLUCAN 1,3-BETA-GLUCOSIDASE I_II-RELATED"/>
    <property type="match status" value="1"/>
</dbReference>
<dbReference type="GO" id="GO:0071555">
    <property type="term" value="P:cell wall organization"/>
    <property type="evidence" value="ECO:0007669"/>
    <property type="project" value="UniProtKB-KW"/>
</dbReference>
<evidence type="ECO:0000256" key="4">
    <source>
        <dbReference type="ARBA" id="ARBA00011245"/>
    </source>
</evidence>
<evidence type="ECO:0000256" key="15">
    <source>
        <dbReference type="ARBA" id="ARBA00041265"/>
    </source>
</evidence>
<evidence type="ECO:0000259" key="18">
    <source>
        <dbReference type="Pfam" id="PF00150"/>
    </source>
</evidence>
<comment type="subunit">
    <text evidence="4">Monomer.</text>
</comment>
<protein>
    <recommendedName>
        <fullName evidence="13">glucan 1,3-beta-glucosidase</fullName>
        <ecNumber evidence="13">3.2.1.58</ecNumber>
    </recommendedName>
    <alternativeName>
        <fullName evidence="15">Exo-1,3-beta-glucanase 1</fullName>
    </alternativeName>
    <alternativeName>
        <fullName evidence="14">Exo-1,3-beta-glucanase A</fullName>
    </alternativeName>
</protein>
<name>A0A9W9XE19_9EURO</name>
<sequence length="411" mass="45940">MRPLSPSLALLAFFHLALASPINTSSGSSCDPPSEKHKPGSTDDYINWRTFSGHGVNLGGWLEQESTIDTTWWSTYGANAADEWTICANLGPEECSRVFEARYRTFITTSDIDRLAGAGVSILRIPTTYAAWVRVPGSQLYSGHQQEYLRKVADHAIKKHGMHIILDLHSLPGGTNGLDIGEKVGNWGWWHNETALEWSLRAVDAVVAFVQSSTRPQSYTIEPINEPVDNRDFATFGTPAALSDLGAQWLLLYFREVIARVKKVNPRIPVMLQGSFQTEEFWSPHFEASENIVFDLHHYYFQFPQATSANVSTYICRDARASAGDGKFPTFVGEWAIETGGRNELALRGQNLQAGLSAWSQFTRGSTYWTAKFWNNATVVGEGIKQDYWNYEEMIAEGTFKGKSLIKDFCS</sequence>
<dbReference type="GO" id="GO:0005576">
    <property type="term" value="C:extracellular region"/>
    <property type="evidence" value="ECO:0007669"/>
    <property type="project" value="UniProtKB-SubCell"/>
</dbReference>
<evidence type="ECO:0000256" key="12">
    <source>
        <dbReference type="ARBA" id="ARBA00037254"/>
    </source>
</evidence>
<comment type="cofactor">
    <cofactor evidence="1">
        <name>Mn(2+)</name>
        <dbReference type="ChEBI" id="CHEBI:29035"/>
    </cofactor>
</comment>
<dbReference type="PROSITE" id="PS51257">
    <property type="entry name" value="PROKAR_LIPOPROTEIN"/>
    <property type="match status" value="1"/>
</dbReference>
<evidence type="ECO:0000256" key="5">
    <source>
        <dbReference type="ARBA" id="ARBA00022525"/>
    </source>
</evidence>
<comment type="catalytic activity">
    <reaction evidence="11">
        <text>Successive hydrolysis of beta-D-glucose units from the non-reducing ends of (1-&gt;3)-beta-D-glucans, releasing alpha-glucose.</text>
        <dbReference type="EC" id="3.2.1.58"/>
    </reaction>
</comment>
<proteinExistence type="inferred from homology"/>
<dbReference type="PANTHER" id="PTHR31297">
    <property type="entry name" value="GLUCAN ENDO-1,6-BETA-GLUCOSIDASE B"/>
    <property type="match status" value="1"/>
</dbReference>
<evidence type="ECO:0000256" key="8">
    <source>
        <dbReference type="ARBA" id="ARBA00023211"/>
    </source>
</evidence>
<organism evidence="19 20">
    <name type="scientific">Penicillium diatomitis</name>
    <dbReference type="NCBI Taxonomy" id="2819901"/>
    <lineage>
        <taxon>Eukaryota</taxon>
        <taxon>Fungi</taxon>
        <taxon>Dikarya</taxon>
        <taxon>Ascomycota</taxon>
        <taxon>Pezizomycotina</taxon>
        <taxon>Eurotiomycetes</taxon>
        <taxon>Eurotiomycetidae</taxon>
        <taxon>Eurotiales</taxon>
        <taxon>Aspergillaceae</taxon>
        <taxon>Penicillium</taxon>
    </lineage>
</organism>
<dbReference type="RefSeq" id="XP_056791708.1">
    <property type="nucleotide sequence ID" value="XM_056934167.1"/>
</dbReference>
<dbReference type="GeneID" id="81624416"/>
<dbReference type="InterPro" id="IPR001547">
    <property type="entry name" value="Glyco_hydro_5"/>
</dbReference>
<reference evidence="19" key="1">
    <citation type="submission" date="2022-12" db="EMBL/GenBank/DDBJ databases">
        <authorList>
            <person name="Petersen C."/>
        </authorList>
    </citation>
    <scope>NUCLEOTIDE SEQUENCE</scope>
    <source>
        <strain evidence="19">IBT 30728</strain>
    </source>
</reference>
<gene>
    <name evidence="19" type="ORF">N7539_004565</name>
</gene>
<accession>A0A9W9XE19</accession>
<evidence type="ECO:0000256" key="7">
    <source>
        <dbReference type="ARBA" id="ARBA00022801"/>
    </source>
</evidence>
<evidence type="ECO:0000313" key="20">
    <source>
        <dbReference type="Proteomes" id="UP001148312"/>
    </source>
</evidence>
<evidence type="ECO:0000256" key="11">
    <source>
        <dbReference type="ARBA" id="ARBA00036824"/>
    </source>
</evidence>